<keyword evidence="2" id="KW-1185">Reference proteome</keyword>
<dbReference type="RefSeq" id="WP_004235298.1">
    <property type="nucleotide sequence ID" value="NZ_ALYM01000006.1"/>
</dbReference>
<name>A0ABP2SZE3_9STRE</name>
<organism evidence="1 2">
    <name type="scientific">Streptococcus parauberis KRS-02083</name>
    <dbReference type="NCBI Taxonomy" id="1207545"/>
    <lineage>
        <taxon>Bacteria</taxon>
        <taxon>Bacillati</taxon>
        <taxon>Bacillota</taxon>
        <taxon>Bacilli</taxon>
        <taxon>Lactobacillales</taxon>
        <taxon>Streptococcaceae</taxon>
        <taxon>Streptococcus</taxon>
    </lineage>
</organism>
<sequence length="101" mass="11800">MLRNAKPNREMVCDSWLPVVGKLSVLAANCRTSCDDHDQKKHSWKQSDFSFFFILLNKSPKFSQIRTWSSITSIVKAFSNIKHGLLLRFFNNISVFDRYKL</sequence>
<gene>
    <name evidence="1" type="ORF">SPJ1_1734</name>
</gene>
<evidence type="ECO:0000313" key="2">
    <source>
        <dbReference type="Proteomes" id="UP000011769"/>
    </source>
</evidence>
<protein>
    <submittedName>
        <fullName evidence="1">Uncharacterized protein</fullName>
    </submittedName>
</protein>
<evidence type="ECO:0000313" key="1">
    <source>
        <dbReference type="EMBL" id="EMG24863.1"/>
    </source>
</evidence>
<dbReference type="Proteomes" id="UP000011769">
    <property type="component" value="Unassembled WGS sequence"/>
</dbReference>
<proteinExistence type="predicted"/>
<reference evidence="1 2" key="1">
    <citation type="journal article" date="2013" name="PLoS ONE">
        <title>Comparative Genomic Characterization of Three Streptococcus parauberis Strains in Fish Pathogen, as Assessed by Wide-Genome Analyses.</title>
        <authorList>
            <person name="Nho S.W."/>
            <person name="Hikima J."/>
            <person name="Park S.B."/>
            <person name="Jang H.B."/>
            <person name="Cha I.S."/>
            <person name="Yasuike M."/>
            <person name="Nakamura Y."/>
            <person name="Fujiwara A."/>
            <person name="Sano M."/>
            <person name="Kanai K."/>
            <person name="Kondo H."/>
            <person name="Hirono I."/>
            <person name="Takeyama H."/>
            <person name="Aoki T."/>
            <person name="Jung T.S."/>
        </authorList>
    </citation>
    <scope>NUCLEOTIDE SEQUENCE [LARGE SCALE GENOMIC DNA]</scope>
    <source>
        <strain evidence="1 2">KRS-02083</strain>
    </source>
</reference>
<dbReference type="EMBL" id="ALYM01000006">
    <property type="protein sequence ID" value="EMG24863.1"/>
    <property type="molecule type" value="Genomic_DNA"/>
</dbReference>
<comment type="caution">
    <text evidence="1">The sequence shown here is derived from an EMBL/GenBank/DDBJ whole genome shotgun (WGS) entry which is preliminary data.</text>
</comment>
<accession>A0ABP2SZE3</accession>